<dbReference type="PANTHER" id="PTHR43142">
    <property type="entry name" value="CARBOXYLIC ESTER HYDROLASE"/>
    <property type="match status" value="1"/>
</dbReference>
<name>A0ABM5K462_DIAVI</name>
<dbReference type="PROSITE" id="PS01173">
    <property type="entry name" value="LIPASE_GDXG_HIS"/>
    <property type="match status" value="1"/>
</dbReference>
<dbReference type="EnsemblMetazoa" id="XM_050649026.1">
    <property type="protein sequence ID" value="XP_050504983.1"/>
    <property type="gene ID" value="LOC114330901"/>
</dbReference>
<dbReference type="InterPro" id="IPR002018">
    <property type="entry name" value="CarbesteraseB"/>
</dbReference>
<evidence type="ECO:0000313" key="7">
    <source>
        <dbReference type="EnsemblMetazoa" id="XP_050504983.1"/>
    </source>
</evidence>
<evidence type="ECO:0000256" key="2">
    <source>
        <dbReference type="ARBA" id="ARBA00010515"/>
    </source>
</evidence>
<dbReference type="Gene3D" id="3.40.50.1820">
    <property type="entry name" value="alpha/beta hydrolase"/>
    <property type="match status" value="1"/>
</dbReference>
<accession>A0ABM5K462</accession>
<protein>
    <recommendedName>
        <fullName evidence="6">Carboxylesterase type B domain-containing protein</fullName>
    </recommendedName>
</protein>
<dbReference type="Proteomes" id="UP001652700">
    <property type="component" value="Unplaced"/>
</dbReference>
<keyword evidence="4" id="KW-0378">Hydrolase</keyword>
<evidence type="ECO:0000313" key="8">
    <source>
        <dbReference type="Proteomes" id="UP001652700"/>
    </source>
</evidence>
<evidence type="ECO:0000256" key="5">
    <source>
        <dbReference type="ARBA" id="ARBA00023180"/>
    </source>
</evidence>
<dbReference type="RefSeq" id="XP_050504983.1">
    <property type="nucleotide sequence ID" value="XM_050649026.1"/>
</dbReference>
<feature type="domain" description="Carboxylesterase type B" evidence="6">
    <location>
        <begin position="14"/>
        <end position="525"/>
    </location>
</feature>
<dbReference type="InterPro" id="IPR002168">
    <property type="entry name" value="Lipase_GDXG_HIS_AS"/>
</dbReference>
<evidence type="ECO:0000256" key="4">
    <source>
        <dbReference type="ARBA" id="ARBA00022801"/>
    </source>
</evidence>
<reference evidence="7" key="1">
    <citation type="submission" date="2025-05" db="UniProtKB">
        <authorList>
            <consortium name="EnsemblMetazoa"/>
        </authorList>
    </citation>
    <scope>IDENTIFICATION</scope>
</reference>
<keyword evidence="8" id="KW-1185">Reference proteome</keyword>
<keyword evidence="3" id="KW-0719">Serine esterase</keyword>
<dbReference type="PANTHER" id="PTHR43142:SF1">
    <property type="entry name" value="CARBOXYLIC ESTER HYDROLASE"/>
    <property type="match status" value="1"/>
</dbReference>
<evidence type="ECO:0000256" key="1">
    <source>
        <dbReference type="ARBA" id="ARBA00005964"/>
    </source>
</evidence>
<proteinExistence type="inferred from homology"/>
<dbReference type="InterPro" id="IPR029058">
    <property type="entry name" value="AB_hydrolase_fold"/>
</dbReference>
<keyword evidence="5" id="KW-0325">Glycoprotein</keyword>
<dbReference type="SUPFAM" id="SSF53474">
    <property type="entry name" value="alpha/beta-Hydrolases"/>
    <property type="match status" value="1"/>
</dbReference>
<evidence type="ECO:0000256" key="3">
    <source>
        <dbReference type="ARBA" id="ARBA00022487"/>
    </source>
</evidence>
<evidence type="ECO:0000259" key="6">
    <source>
        <dbReference type="Pfam" id="PF00135"/>
    </source>
</evidence>
<dbReference type="Pfam" id="PF00135">
    <property type="entry name" value="COesterase"/>
    <property type="match status" value="1"/>
</dbReference>
<sequence>MKALNDPLRRTMAHVVQLAEGKISGGTRTDLNGDKFHSFLCIPYGKAPVGDLRFKAPLPVDPWEGVKQVITEDKTPFQKNIVLKEYTGEEDCLSLHVFTKKLPHEESKLKPVMVYIHGGGFIMGSHETTMYGPEYLMTEDIVLVSITYRVGLLGFLSIEDESLDVPGNAGLKDQVLALKWVQRNIRNFNGDPNNITIFGESAGGASVEFLLLSPSAKGLFHKAILQSGSTLNPWTLKNSPATEFAEFTKLHNLPDIDILKSLRRMTVRELYDQQNQYIKSKKLFVDFGLITPVIEKPNPTAFLTEKPIDIIQSGKYNNVPVIMGYTDSEGLLLDFLSALGMNGAKEGEDIPIEQILPYETNLTDAQQVKRLVEKLRNFYRPEADPVGRINLSTDALFAAGIITSAKNQAKVSKNPVYFYRFSLDAGLNMLKKMVNDTRPGACHGDELGYLFKNLLTTDIGDEDKTYIHRMVTLWTNFAKYGNPTPPGNNLNIEWKPIQNGQLNFLDIGKQLKMDVNPDADRMKIWNELYQCNPLTAKY</sequence>
<organism evidence="7 8">
    <name type="scientific">Diabrotica virgifera virgifera</name>
    <name type="common">western corn rootworm</name>
    <dbReference type="NCBI Taxonomy" id="50390"/>
    <lineage>
        <taxon>Eukaryota</taxon>
        <taxon>Metazoa</taxon>
        <taxon>Ecdysozoa</taxon>
        <taxon>Arthropoda</taxon>
        <taxon>Hexapoda</taxon>
        <taxon>Insecta</taxon>
        <taxon>Pterygota</taxon>
        <taxon>Neoptera</taxon>
        <taxon>Endopterygota</taxon>
        <taxon>Coleoptera</taxon>
        <taxon>Polyphaga</taxon>
        <taxon>Cucujiformia</taxon>
        <taxon>Chrysomeloidea</taxon>
        <taxon>Chrysomelidae</taxon>
        <taxon>Galerucinae</taxon>
        <taxon>Diabroticina</taxon>
        <taxon>Diabroticites</taxon>
        <taxon>Diabrotica</taxon>
    </lineage>
</organism>
<dbReference type="GeneID" id="114330901"/>
<comment type="similarity">
    <text evidence="2">Belongs to the 'GDXG' lipolytic enzyme family.</text>
</comment>
<comment type="similarity">
    <text evidence="1">Belongs to the type-B carboxylesterase/lipase family.</text>
</comment>